<dbReference type="Proteomes" id="UP000189055">
    <property type="component" value="Plasmid pAC1084_1"/>
</dbReference>
<organism evidence="3 4">
    <name type="scientific">Acetobacter persici</name>
    <dbReference type="NCBI Taxonomy" id="1076596"/>
    <lineage>
        <taxon>Bacteria</taxon>
        <taxon>Pseudomonadati</taxon>
        <taxon>Pseudomonadota</taxon>
        <taxon>Alphaproteobacteria</taxon>
        <taxon>Acetobacterales</taxon>
        <taxon>Acetobacteraceae</taxon>
        <taxon>Acetobacter</taxon>
    </lineage>
</organism>
<evidence type="ECO:0000256" key="2">
    <source>
        <dbReference type="SAM" id="Phobius"/>
    </source>
</evidence>
<gene>
    <name evidence="3" type="ORF">A0U91_16455</name>
</gene>
<evidence type="ECO:0000256" key="1">
    <source>
        <dbReference type="SAM" id="MobiDB-lite"/>
    </source>
</evidence>
<feature type="transmembrane region" description="Helical" evidence="2">
    <location>
        <begin position="242"/>
        <end position="261"/>
    </location>
</feature>
<name>A0A1U9LJS7_9PROT</name>
<keyword evidence="2" id="KW-0812">Transmembrane</keyword>
<proteinExistence type="predicted"/>
<keyword evidence="3" id="KW-0614">Plasmid</keyword>
<keyword evidence="2" id="KW-1133">Transmembrane helix</keyword>
<feature type="region of interest" description="Disordered" evidence="1">
    <location>
        <begin position="475"/>
        <end position="509"/>
    </location>
</feature>
<dbReference type="AlphaFoldDB" id="A0A1U9LJS7"/>
<sequence length="509" mass="56366">MADHNGMSDGHLDIGGREFAIGLTWGLIQRARAKETARKMAQESGHDLFCLNTSLEDGASAQCGMGTTENGQKSKMPPLATAILQKVGSLNLLACLRTDRNDDEFYLVAIQEGAILSGYDGIVEGHQAARKTLDNLLSADSVWDDVYISDEFNDGSLNALTNSEDTEITVTSLIDLLGVERRFRITLQGTNGSGLQNYILLGLIGCVILGGIYTVYHRHVEAERKARELQEMRNRQKLHKKVGIIIPLPVFPWEGIVHGIYPIDACIQAIKQTPIILAGWETKNVTCQPVQDSDPTDNKWEIVSTISRTYGKISWLSYQFNRTGIHFSIRESGKNIVAARPISFQFPKVNVMGHDVKTADTVSVRRYLIENVQEKGVGLTQDTIVGTTFRKPGLHGKADKFSIEKHVSFSFNTALDPVTLYPYLAALPALRAEEVIFDPEKWEWRVSGTAYERLPIPTVVGVTFRQETLAEHKTKFAAEIQPEDEKNKKGARTSPAPMGNKAREASDAP</sequence>
<dbReference type="RefSeq" id="WP_077932225.1">
    <property type="nucleotide sequence ID" value="NZ_CP014688.1"/>
</dbReference>
<dbReference type="EMBL" id="CP014688">
    <property type="protein sequence ID" value="AQT06599.1"/>
    <property type="molecule type" value="Genomic_DNA"/>
</dbReference>
<evidence type="ECO:0008006" key="5">
    <source>
        <dbReference type="Google" id="ProtNLM"/>
    </source>
</evidence>
<feature type="transmembrane region" description="Helical" evidence="2">
    <location>
        <begin position="198"/>
        <end position="216"/>
    </location>
</feature>
<protein>
    <recommendedName>
        <fullName evidence="5">Pilus assembly protein PilO</fullName>
    </recommendedName>
</protein>
<reference evidence="3 4" key="1">
    <citation type="submission" date="2016-03" db="EMBL/GenBank/DDBJ databases">
        <title>Acetic acid bacteria sequencing.</title>
        <authorList>
            <person name="Brandt J."/>
            <person name="Jakob F."/>
            <person name="Vogel R.F."/>
        </authorList>
    </citation>
    <scope>NUCLEOTIDE SEQUENCE [LARGE SCALE GENOMIC DNA]</scope>
    <source>
        <strain evidence="3 4">TMW2.1084</strain>
        <plasmid evidence="4">pac1084_1</plasmid>
    </source>
</reference>
<evidence type="ECO:0000313" key="4">
    <source>
        <dbReference type="Proteomes" id="UP000189055"/>
    </source>
</evidence>
<evidence type="ECO:0000313" key="3">
    <source>
        <dbReference type="EMBL" id="AQT06599.1"/>
    </source>
</evidence>
<dbReference type="InterPro" id="IPR009663">
    <property type="entry name" value="PAP_PilO"/>
</dbReference>
<dbReference type="Pfam" id="PF06864">
    <property type="entry name" value="PAP_PilO"/>
    <property type="match status" value="1"/>
</dbReference>
<dbReference type="KEGG" id="aper:A0U91_16455"/>
<geneLocation type="plasmid" evidence="4">
    <name>pac1084_1</name>
</geneLocation>
<accession>A0A1U9LJS7</accession>
<keyword evidence="2" id="KW-0472">Membrane</keyword>